<keyword evidence="4" id="KW-1185">Reference proteome</keyword>
<dbReference type="InterPro" id="IPR051534">
    <property type="entry name" value="CBASS_pafABC_assoc_protein"/>
</dbReference>
<name>A0ABN7YLP7_9BURK</name>
<evidence type="ECO:0000259" key="1">
    <source>
        <dbReference type="Pfam" id="PF13280"/>
    </source>
</evidence>
<evidence type="ECO:0000313" key="3">
    <source>
        <dbReference type="EMBL" id="CAG9172467.1"/>
    </source>
</evidence>
<evidence type="ECO:0000259" key="2">
    <source>
        <dbReference type="Pfam" id="PF25583"/>
    </source>
</evidence>
<organism evidence="3 4">
    <name type="scientific">Cupriavidus laharis</name>
    <dbReference type="NCBI Taxonomy" id="151654"/>
    <lineage>
        <taxon>Bacteria</taxon>
        <taxon>Pseudomonadati</taxon>
        <taxon>Pseudomonadota</taxon>
        <taxon>Betaproteobacteria</taxon>
        <taxon>Burkholderiales</taxon>
        <taxon>Burkholderiaceae</taxon>
        <taxon>Cupriavidus</taxon>
    </lineage>
</organism>
<dbReference type="EMBL" id="CAJZAI010000004">
    <property type="protein sequence ID" value="CAG9172467.1"/>
    <property type="molecule type" value="Genomic_DNA"/>
</dbReference>
<dbReference type="InterPro" id="IPR057727">
    <property type="entry name" value="WCX_dom"/>
</dbReference>
<protein>
    <recommendedName>
        <fullName evidence="5">WYL domain-containing protein</fullName>
    </recommendedName>
</protein>
<dbReference type="PANTHER" id="PTHR34580:SF1">
    <property type="entry name" value="PROTEIN PAFC"/>
    <property type="match status" value="1"/>
</dbReference>
<dbReference type="Pfam" id="PF25583">
    <property type="entry name" value="WCX"/>
    <property type="match status" value="1"/>
</dbReference>
<dbReference type="Proteomes" id="UP000727654">
    <property type="component" value="Unassembled WGS sequence"/>
</dbReference>
<reference evidence="3 4" key="1">
    <citation type="submission" date="2021-08" db="EMBL/GenBank/DDBJ databases">
        <authorList>
            <person name="Peeters C."/>
        </authorList>
    </citation>
    <scope>NUCLEOTIDE SEQUENCE [LARGE SCALE GENOMIC DNA]</scope>
    <source>
        <strain evidence="3 4">LMG 23992</strain>
    </source>
</reference>
<evidence type="ECO:0000313" key="4">
    <source>
        <dbReference type="Proteomes" id="UP000727654"/>
    </source>
</evidence>
<dbReference type="Pfam" id="PF13280">
    <property type="entry name" value="WYL"/>
    <property type="match status" value="1"/>
</dbReference>
<dbReference type="PANTHER" id="PTHR34580">
    <property type="match status" value="1"/>
</dbReference>
<feature type="domain" description="WYL" evidence="1">
    <location>
        <begin position="147"/>
        <end position="217"/>
    </location>
</feature>
<gene>
    <name evidence="3" type="ORF">LMG23992_02242</name>
</gene>
<proteinExistence type="predicted"/>
<feature type="domain" description="WCX" evidence="2">
    <location>
        <begin position="251"/>
        <end position="326"/>
    </location>
</feature>
<comment type="caution">
    <text evidence="3">The sequence shown here is derived from an EMBL/GenBank/DDBJ whole genome shotgun (WGS) entry which is preliminary data.</text>
</comment>
<dbReference type="PROSITE" id="PS52050">
    <property type="entry name" value="WYL"/>
    <property type="match status" value="1"/>
</dbReference>
<accession>A0ABN7YLP7</accession>
<sequence>MPAAAGEPMASGQIIAAVRARFASDPPSRHTIQRALEELEIADMVRKHGTSRDRVWWRTDKREVSELARRPPLELAIALLTLKRHAPNHLPEHVSSDLQVYFSAAERVLEESPTDSSLSHARAWGGKTVRVNAGYPLVSPPVDDVICNAIRKALYLCRVLDISYRNSRLDTDTPVAYEVVPLGLVERGPVHYLVASRQRRGGGFSVYQYRLDRFVSAVCTDIPGVPDPAFDLDAYVRDNQSFSFLPEGQIRLELRVREEDEFRHLFREQWLAPDQEIVDEPGGFRLTATVTLSVALRNLLMERSARVEVLSPPTLRQQIADHLRQASRCYDATAADPGVPH</sequence>
<dbReference type="InterPro" id="IPR026881">
    <property type="entry name" value="WYL_dom"/>
</dbReference>
<evidence type="ECO:0008006" key="5">
    <source>
        <dbReference type="Google" id="ProtNLM"/>
    </source>
</evidence>